<evidence type="ECO:0000313" key="13">
    <source>
        <dbReference type="EMBL" id="SAY98166.1"/>
    </source>
</evidence>
<dbReference type="EMBL" id="PJVH01000007">
    <property type="protein sequence ID" value="RXU90730.1"/>
    <property type="molecule type" value="Genomic_DNA"/>
</dbReference>
<dbReference type="Pfam" id="PF01547">
    <property type="entry name" value="SBP_bac_1"/>
    <property type="match status" value="1"/>
</dbReference>
<reference evidence="8" key="6">
    <citation type="journal article" date="2022" name="J. Anim. Sci.">
        <title>Whole genome sequence analyses-based assessment of virulence potential and antimicrobial susceptibilities and resistance of Enterococcus faecium strains isolated from commercial swine and cattle probiotic products.</title>
        <authorList>
            <person name="Shridhar P.B."/>
            <person name="Amachawadi R.G."/>
            <person name="Tokach M."/>
            <person name="Patel I."/>
            <person name="Gangiredla J."/>
            <person name="Mammel M."/>
            <person name="Nagaraja T.G."/>
        </authorList>
    </citation>
    <scope>NUCLEOTIDE SEQUENCE</scope>
    <source>
        <strain evidence="8">EF215</strain>
    </source>
</reference>
<dbReference type="Proteomes" id="UP000469871">
    <property type="component" value="Unassembled WGS sequence"/>
</dbReference>
<evidence type="ECO:0000313" key="7">
    <source>
        <dbReference type="EMBL" id="KAB7577911.1"/>
    </source>
</evidence>
<feature type="chain" id="PRO_5015050281" evidence="6">
    <location>
        <begin position="21"/>
        <end position="502"/>
    </location>
</feature>
<dbReference type="InterPro" id="IPR050490">
    <property type="entry name" value="Bact_solute-bd_prot1"/>
</dbReference>
<dbReference type="Proteomes" id="UP001141166">
    <property type="component" value="Unassembled WGS sequence"/>
</dbReference>
<evidence type="ECO:0000313" key="14">
    <source>
        <dbReference type="Proteomes" id="UP000183509"/>
    </source>
</evidence>
<dbReference type="EMBL" id="JAIFOC010000046">
    <property type="protein sequence ID" value="MBX4222452.1"/>
    <property type="molecule type" value="Genomic_DNA"/>
</dbReference>
<dbReference type="AlphaFoldDB" id="A0A133CZN8"/>
<evidence type="ECO:0000313" key="18">
    <source>
        <dbReference type="Proteomes" id="UP000469871"/>
    </source>
</evidence>
<reference evidence="9" key="7">
    <citation type="submission" date="2022-05" db="EMBL/GenBank/DDBJ databases">
        <title>Draft genome sequences of Clostridium perfringens strains isolated from Peru.</title>
        <authorList>
            <person name="Hurtado R."/>
            <person name="Lima L."/>
            <person name="Sousa T."/>
            <person name="Jaiswal A.K."/>
            <person name="Tiwari S."/>
            <person name="Maturrano L."/>
            <person name="Brenig B."/>
            <person name="Azevedo V."/>
        </authorList>
    </citation>
    <scope>NUCLEOTIDE SEQUENCE</scope>
    <source>
        <strain evidence="9">CP4</strain>
    </source>
</reference>
<dbReference type="RefSeq" id="WP_002286015.1">
    <property type="nucleotide sequence ID" value="NZ_AP022341.1"/>
</dbReference>
<reference evidence="12 17" key="3">
    <citation type="submission" date="2017-12" db="EMBL/GenBank/DDBJ databases">
        <title>A pool of 800 enterococci isolated from chicken carcass rinse samples from New Zealand.</title>
        <authorList>
            <person name="Zhang J."/>
            <person name="Rogers L."/>
            <person name="Midwinter A."/>
            <person name="French N."/>
        </authorList>
    </citation>
    <scope>NUCLEOTIDE SEQUENCE [LARGE SCALE GENOMIC DNA]</scope>
    <source>
        <strain evidence="12 17">EN697</strain>
    </source>
</reference>
<evidence type="ECO:0000256" key="3">
    <source>
        <dbReference type="ARBA" id="ARBA00023136"/>
    </source>
</evidence>
<dbReference type="Gene3D" id="3.40.190.10">
    <property type="entry name" value="Periplasmic binding protein-like II"/>
    <property type="match status" value="2"/>
</dbReference>
<comment type="caution">
    <text evidence="9">The sequence shown here is derived from an EMBL/GenBank/DDBJ whole genome shotgun (WGS) entry which is preliminary data.</text>
</comment>
<dbReference type="Proteomes" id="UP000191171">
    <property type="component" value="Unassembled WGS sequence"/>
</dbReference>
<evidence type="ECO:0000313" key="19">
    <source>
        <dbReference type="Proteomes" id="UP001141166"/>
    </source>
</evidence>
<evidence type="ECO:0000256" key="5">
    <source>
        <dbReference type="ARBA" id="ARBA00023288"/>
    </source>
</evidence>
<evidence type="ECO:0000313" key="9">
    <source>
        <dbReference type="EMBL" id="MDC4248307.1"/>
    </source>
</evidence>
<dbReference type="OMA" id="ILYHQQP"/>
<dbReference type="SUPFAM" id="SSF53850">
    <property type="entry name" value="Periplasmic binding protein-like II"/>
    <property type="match status" value="1"/>
</dbReference>
<sequence>MKKATLVKLGLSFAGILALAACGSSSSNSSSETEDGKAKITWLNILHHASPPTDTIVNLIEEKTDTELTFNWIPDASKEERLTTALASDELGDIVTLQIAMLKNSSVRNALKSGVFWDVSEYLKDYKNLSQISEDRIEAASIDGALYGVPIQKDYARAGLVIRKDWLDNLGLDVPTTMDELYEVAKQFTENDPDGNGVDDTVGFGDRAPSDIRYTSFKLFTSYFGAPNGWAVDDNGKFTPEFDTEEYMKALNFSRDLFENGYLAQDFAVTQKTDQQEQFAQGRTGIYTGMVDIKNLKTMGQGIQDDMELVPVNKISDGEGGGYHVWSEGNGIGGLLAFPKSQVKDEAQLKKLLQFVDDLLEEDVYKLMTGGIEGTHYELNDDGSIEFIDMDLWQQEVQPLSSSRPSEVTFSFKDTDPEKEFSNQLIKENEEFAVMDPSVPLDSPTNNEVGSEIEKIVIDATVQYIMGQLDEDGFKKAVEDWKAQGGDRITQEYEEAYKAAAQ</sequence>
<dbReference type="EMBL" id="FKLM01000012">
    <property type="protein sequence ID" value="SAY98166.1"/>
    <property type="molecule type" value="Genomic_DNA"/>
</dbReference>
<keyword evidence="1" id="KW-1003">Cell membrane</keyword>
<dbReference type="EMBL" id="JAMWMK010000014">
    <property type="protein sequence ID" value="MDC4248307.1"/>
    <property type="molecule type" value="Genomic_DNA"/>
</dbReference>
<dbReference type="Proteomes" id="UP000183509">
    <property type="component" value="Unassembled WGS sequence"/>
</dbReference>
<dbReference type="EMBL" id="QHGU01000007">
    <property type="protein sequence ID" value="PZM56744.1"/>
    <property type="molecule type" value="Genomic_DNA"/>
</dbReference>
<keyword evidence="3" id="KW-0472">Membrane</keyword>
<dbReference type="EMBL" id="MVGJ01000023">
    <property type="protein sequence ID" value="OOL83157.1"/>
    <property type="molecule type" value="Genomic_DNA"/>
</dbReference>
<reference evidence="13 14" key="1">
    <citation type="submission" date="2016-04" db="EMBL/GenBank/DDBJ databases">
        <authorList>
            <person name="Millard A."/>
        </authorList>
    </citation>
    <scope>NUCLEOTIDE SEQUENCE [LARGE SCALE GENOMIC DNA]</scope>
    <source>
        <strain evidence="13">Isolate 22</strain>
    </source>
</reference>
<dbReference type="STRING" id="1352.AL014_14070"/>
<evidence type="ECO:0000256" key="4">
    <source>
        <dbReference type="ARBA" id="ARBA00023139"/>
    </source>
</evidence>
<keyword evidence="5" id="KW-0449">Lipoprotein</keyword>
<evidence type="ECO:0000256" key="6">
    <source>
        <dbReference type="SAM" id="SignalP"/>
    </source>
</evidence>
<keyword evidence="4" id="KW-0564">Palmitate</keyword>
<reference evidence="10 15" key="2">
    <citation type="submission" date="2017-02" db="EMBL/GenBank/DDBJ databases">
        <title>Clonality and virulence of isolates of VRE in Hematopoietic Stem Cell Transplanted (HSCT) patients.</title>
        <authorList>
            <person name="Marchi A.P."/>
            <person name="Martins R.C."/>
            <person name="Marie S.K."/>
            <person name="Levin A.S."/>
            <person name="Costa S.F."/>
        </authorList>
    </citation>
    <scope>NUCLEOTIDE SEQUENCE [LARGE SCALE GENOMIC DNA]</scope>
    <source>
        <strain evidence="10 15">LIM1759</strain>
    </source>
</reference>
<keyword evidence="2 6" id="KW-0732">Signal</keyword>
<dbReference type="PANTHER" id="PTHR43649:SF33">
    <property type="entry name" value="POLYGALACTURONAN_RHAMNOGALACTURONAN-BINDING PROTEIN YTCQ"/>
    <property type="match status" value="1"/>
</dbReference>
<evidence type="ECO:0000313" key="11">
    <source>
        <dbReference type="EMBL" id="PZM56744.1"/>
    </source>
</evidence>
<organism evidence="9 19">
    <name type="scientific">Enterococcus faecium</name>
    <name type="common">Streptococcus faecium</name>
    <dbReference type="NCBI Taxonomy" id="1352"/>
    <lineage>
        <taxon>Bacteria</taxon>
        <taxon>Bacillati</taxon>
        <taxon>Bacillota</taxon>
        <taxon>Bacilli</taxon>
        <taxon>Lactobacillales</taxon>
        <taxon>Enterococcaceae</taxon>
        <taxon>Enterococcus</taxon>
    </lineage>
</organism>
<dbReference type="Proteomes" id="UP000249070">
    <property type="component" value="Unassembled WGS sequence"/>
</dbReference>
<accession>A0A133CZN8</accession>
<evidence type="ECO:0000313" key="15">
    <source>
        <dbReference type="Proteomes" id="UP000191171"/>
    </source>
</evidence>
<evidence type="ECO:0000256" key="1">
    <source>
        <dbReference type="ARBA" id="ARBA00022475"/>
    </source>
</evidence>
<dbReference type="InterPro" id="IPR006059">
    <property type="entry name" value="SBP"/>
</dbReference>
<name>A0A133CZN8_ENTFC</name>
<dbReference type="Proteomes" id="UP000289562">
    <property type="component" value="Unassembled WGS sequence"/>
</dbReference>
<dbReference type="Proteomes" id="UP001139644">
    <property type="component" value="Unassembled WGS sequence"/>
</dbReference>
<proteinExistence type="predicted"/>
<protein>
    <submittedName>
        <fullName evidence="9">Extracellular solute-binding protein</fullName>
    </submittedName>
    <submittedName>
        <fullName evidence="10">Sugar ABC transporter substrate-binding protein</fullName>
    </submittedName>
</protein>
<evidence type="ECO:0000313" key="12">
    <source>
        <dbReference type="EMBL" id="RXU90730.1"/>
    </source>
</evidence>
<dbReference type="GeneID" id="66455400"/>
<reference evidence="11 16" key="4">
    <citation type="submission" date="2018-05" db="EMBL/GenBank/DDBJ databases">
        <title>Vancomycin-resistant Enterococcus faecium strain from Chelyabinsk, Russia.</title>
        <authorList>
            <person name="Gostev V."/>
            <person name="Goncharov A."/>
            <person name="Kolodzhieva V."/>
            <person name="Suvorov A."/>
            <person name="Sidorenko S."/>
            <person name="Zueva L."/>
        </authorList>
    </citation>
    <scope>NUCLEOTIDE SEQUENCE [LARGE SCALE GENOMIC DNA]</scope>
    <source>
        <strain evidence="11 16">20</strain>
    </source>
</reference>
<feature type="signal peptide" evidence="6">
    <location>
        <begin position="1"/>
        <end position="20"/>
    </location>
</feature>
<evidence type="ECO:0000313" key="10">
    <source>
        <dbReference type="EMBL" id="OOL83157.1"/>
    </source>
</evidence>
<dbReference type="EMBL" id="WEFP01000001">
    <property type="protein sequence ID" value="KAB7577911.1"/>
    <property type="molecule type" value="Genomic_DNA"/>
</dbReference>
<evidence type="ECO:0000313" key="17">
    <source>
        <dbReference type="Proteomes" id="UP000289562"/>
    </source>
</evidence>
<evidence type="ECO:0000313" key="8">
    <source>
        <dbReference type="EMBL" id="MBX4222452.1"/>
    </source>
</evidence>
<dbReference type="PANTHER" id="PTHR43649">
    <property type="entry name" value="ARABINOSE-BINDING PROTEIN-RELATED"/>
    <property type="match status" value="1"/>
</dbReference>
<dbReference type="PROSITE" id="PS51257">
    <property type="entry name" value="PROKAR_LIPOPROTEIN"/>
    <property type="match status" value="1"/>
</dbReference>
<evidence type="ECO:0000256" key="2">
    <source>
        <dbReference type="ARBA" id="ARBA00022729"/>
    </source>
</evidence>
<evidence type="ECO:0000313" key="16">
    <source>
        <dbReference type="Proteomes" id="UP000249070"/>
    </source>
</evidence>
<reference evidence="7 18" key="5">
    <citation type="submission" date="2019-10" db="EMBL/GenBank/DDBJ databases">
        <title>Evolutionary dynamics of vancomycin-resistant Enterococcus faecium during gastrointestinal tract colonization and bloodstream infection in immunocompromised pediatric patients.</title>
        <authorList>
            <person name="Chilambi G.S."/>
            <person name="Nordstrom H.R."/>
            <person name="Evans D.R."/>
            <person name="Ferrolino J."/>
            <person name="Hayden R.T."/>
            <person name="Maron G.M."/>
            <person name="Vo A.N."/>
            <person name="Gilmore M.S."/>
            <person name="Wolf J."/>
            <person name="Rosch J.W."/>
            <person name="Van Tyne D."/>
        </authorList>
    </citation>
    <scope>NUCLEOTIDE SEQUENCE [LARGE SCALE GENOMIC DNA]</scope>
    <source>
        <strain evidence="7 18">VRECG27</strain>
    </source>
</reference>
<dbReference type="CDD" id="cd13580">
    <property type="entry name" value="PBP2_AlgQ_like_1"/>
    <property type="match status" value="1"/>
</dbReference>
<gene>
    <name evidence="10" type="ORF">B1P95_05255</name>
    <name evidence="12" type="ORF">CYQ77_03260</name>
    <name evidence="11" type="ORF">DKP91_02380</name>
    <name evidence="13" type="ORF">DTPHA_601063</name>
    <name evidence="7" type="ORF">GBM73_11665</name>
    <name evidence="8" type="ORF">KYX88_06270</name>
    <name evidence="9" type="ORF">M3X98_09610</name>
</gene>